<protein>
    <submittedName>
        <fullName evidence="2">C39 family peptidase</fullName>
    </submittedName>
</protein>
<dbReference type="InterPro" id="IPR039564">
    <property type="entry name" value="Peptidase_C39-like"/>
</dbReference>
<comment type="caution">
    <text evidence="2">The sequence shown here is derived from an EMBL/GenBank/DDBJ whole genome shotgun (WGS) entry which is preliminary data.</text>
</comment>
<dbReference type="Pfam" id="PF13529">
    <property type="entry name" value="Peptidase_C39_2"/>
    <property type="match status" value="1"/>
</dbReference>
<dbReference type="PANTHER" id="PTHR37806:SF1">
    <property type="entry name" value="PEPTIDASE C39-LIKE DOMAIN-CONTAINING PROTEIN"/>
    <property type="match status" value="1"/>
</dbReference>
<evidence type="ECO:0000313" key="2">
    <source>
        <dbReference type="EMBL" id="MFC6170697.1"/>
    </source>
</evidence>
<dbReference type="Proteomes" id="UP001596289">
    <property type="component" value="Unassembled WGS sequence"/>
</dbReference>
<accession>A0ABW1RDJ8</accession>
<reference evidence="3" key="1">
    <citation type="journal article" date="2019" name="Int. J. Syst. Evol. Microbiol.">
        <title>The Global Catalogue of Microorganisms (GCM) 10K type strain sequencing project: providing services to taxonomists for standard genome sequencing and annotation.</title>
        <authorList>
            <consortium name="The Broad Institute Genomics Platform"/>
            <consortium name="The Broad Institute Genome Sequencing Center for Infectious Disease"/>
            <person name="Wu L."/>
            <person name="Ma J."/>
        </authorList>
    </citation>
    <scope>NUCLEOTIDE SEQUENCE [LARGE SCALE GENOMIC DNA]</scope>
    <source>
        <strain evidence="3">CCM 8904</strain>
    </source>
</reference>
<dbReference type="Gene3D" id="3.90.70.10">
    <property type="entry name" value="Cysteine proteinases"/>
    <property type="match status" value="1"/>
</dbReference>
<evidence type="ECO:0000313" key="3">
    <source>
        <dbReference type="Proteomes" id="UP001596289"/>
    </source>
</evidence>
<keyword evidence="3" id="KW-1185">Reference proteome</keyword>
<organism evidence="2 3">
    <name type="scientific">Loigolactobacillus jiayinensis</name>
    <dbReference type="NCBI Taxonomy" id="2486016"/>
    <lineage>
        <taxon>Bacteria</taxon>
        <taxon>Bacillati</taxon>
        <taxon>Bacillota</taxon>
        <taxon>Bacilli</taxon>
        <taxon>Lactobacillales</taxon>
        <taxon>Lactobacillaceae</taxon>
        <taxon>Loigolactobacillus</taxon>
    </lineage>
</organism>
<feature type="domain" description="Peptidase C39-like" evidence="1">
    <location>
        <begin position="3"/>
        <end position="147"/>
    </location>
</feature>
<gene>
    <name evidence="2" type="ORF">ACFQGP_08930</name>
</gene>
<dbReference type="EMBL" id="JBHSSL010000051">
    <property type="protein sequence ID" value="MFC6170697.1"/>
    <property type="molecule type" value="Genomic_DNA"/>
</dbReference>
<name>A0ABW1RDJ8_9LACO</name>
<proteinExistence type="predicted"/>
<dbReference type="PANTHER" id="PTHR37806">
    <property type="entry name" value="LMO0724 PROTEIN"/>
    <property type="match status" value="1"/>
</dbReference>
<evidence type="ECO:0000259" key="1">
    <source>
        <dbReference type="Pfam" id="PF13529"/>
    </source>
</evidence>
<dbReference type="RefSeq" id="WP_263853750.1">
    <property type="nucleotide sequence ID" value="NZ_JBHSSL010000051.1"/>
</dbReference>
<sequence>MSQYASGAPMGCEAAALLEGLQTKGYATNLSLKQLLKQMPLATDGNPNYGFGGTPYKIINGTYQSIYAAQLAKWARSYDSKVADISGTNTDGLKNELRNGNPIVVYVTYKYTAPVWRNYNFGHAIDNAHVVLLDGYRNGSYHIVDPAGNQDGLASSYWISATDFENSWNARRSAVAIR</sequence>